<reference evidence="12" key="1">
    <citation type="journal article" date="2023" name="Insect Mol. Biol.">
        <title>Genome sequencing provides insights into the evolution of gene families encoding plant cell wall-degrading enzymes in longhorned beetles.</title>
        <authorList>
            <person name="Shin N.R."/>
            <person name="Okamura Y."/>
            <person name="Kirsch R."/>
            <person name="Pauchet Y."/>
        </authorList>
    </citation>
    <scope>NUCLEOTIDE SEQUENCE</scope>
    <source>
        <strain evidence="12">AMC_N1</strain>
    </source>
</reference>
<dbReference type="Gene3D" id="1.25.40.270">
    <property type="entry name" value="Vacuolar protein sorting-associated protein vta1"/>
    <property type="match status" value="1"/>
</dbReference>
<dbReference type="GO" id="GO:0010008">
    <property type="term" value="C:endosome membrane"/>
    <property type="evidence" value="ECO:0007669"/>
    <property type="project" value="UniProtKB-SubCell"/>
</dbReference>
<dbReference type="Gene3D" id="1.20.5.420">
    <property type="entry name" value="Immunoglobulin FC, subunit C"/>
    <property type="match status" value="1"/>
</dbReference>
<keyword evidence="5" id="KW-0963">Cytoplasm</keyword>
<dbReference type="PANTHER" id="PTHR46009">
    <property type="entry name" value="VACUOLAR PROTEIN SORTING-ASSOCIATED PROTEIN VTA1 HOMOLOG"/>
    <property type="match status" value="1"/>
</dbReference>
<evidence type="ECO:0000259" key="10">
    <source>
        <dbReference type="Pfam" id="PF04652"/>
    </source>
</evidence>
<evidence type="ECO:0000313" key="13">
    <source>
        <dbReference type="Proteomes" id="UP001162162"/>
    </source>
</evidence>
<keyword evidence="4" id="KW-0813">Transport</keyword>
<comment type="similarity">
    <text evidence="3">Belongs to the VTA1 family.</text>
</comment>
<comment type="subcellular location">
    <subcellularLocation>
        <location evidence="2">Cytoplasm</location>
    </subcellularLocation>
    <subcellularLocation>
        <location evidence="1">Endosome membrane</location>
        <topology evidence="1">Peripheral membrane protein</topology>
    </subcellularLocation>
</comment>
<keyword evidence="7" id="KW-0653">Protein transport</keyword>
<organism evidence="12 13">
    <name type="scientific">Aromia moschata</name>
    <dbReference type="NCBI Taxonomy" id="1265417"/>
    <lineage>
        <taxon>Eukaryota</taxon>
        <taxon>Metazoa</taxon>
        <taxon>Ecdysozoa</taxon>
        <taxon>Arthropoda</taxon>
        <taxon>Hexapoda</taxon>
        <taxon>Insecta</taxon>
        <taxon>Pterygota</taxon>
        <taxon>Neoptera</taxon>
        <taxon>Endopterygota</taxon>
        <taxon>Coleoptera</taxon>
        <taxon>Polyphaga</taxon>
        <taxon>Cucujiformia</taxon>
        <taxon>Chrysomeloidea</taxon>
        <taxon>Cerambycidae</taxon>
        <taxon>Cerambycinae</taxon>
        <taxon>Callichromatini</taxon>
        <taxon>Aromia</taxon>
    </lineage>
</organism>
<dbReference type="GO" id="GO:0015031">
    <property type="term" value="P:protein transport"/>
    <property type="evidence" value="ECO:0007669"/>
    <property type="project" value="UniProtKB-KW"/>
</dbReference>
<keyword evidence="6" id="KW-0967">Endosome</keyword>
<protein>
    <recommendedName>
        <fullName evidence="14">Vacuolar protein sorting-associated protein VTA1</fullName>
    </recommendedName>
</protein>
<dbReference type="GO" id="GO:0032511">
    <property type="term" value="P:late endosome to vacuole transport via multivesicular body sorting pathway"/>
    <property type="evidence" value="ECO:0007669"/>
    <property type="project" value="InterPro"/>
</dbReference>
<feature type="domain" description="Vta1 C-terminal" evidence="11">
    <location>
        <begin position="241"/>
        <end position="277"/>
    </location>
</feature>
<evidence type="ECO:0000256" key="8">
    <source>
        <dbReference type="ARBA" id="ARBA00023136"/>
    </source>
</evidence>
<evidence type="ECO:0000256" key="2">
    <source>
        <dbReference type="ARBA" id="ARBA00004496"/>
    </source>
</evidence>
<evidence type="ECO:0000256" key="3">
    <source>
        <dbReference type="ARBA" id="ARBA00007895"/>
    </source>
</evidence>
<dbReference type="Pfam" id="PF18097">
    <property type="entry name" value="Vta1_C"/>
    <property type="match status" value="1"/>
</dbReference>
<dbReference type="PANTHER" id="PTHR46009:SF1">
    <property type="entry name" value="VACUOLAR PROTEIN SORTING-ASSOCIATED PROTEIN VTA1 HOMOLOG"/>
    <property type="match status" value="1"/>
</dbReference>
<evidence type="ECO:0000256" key="1">
    <source>
        <dbReference type="ARBA" id="ARBA00004481"/>
    </source>
</evidence>
<comment type="caution">
    <text evidence="12">The sequence shown here is derived from an EMBL/GenBank/DDBJ whole genome shotgun (WGS) entry which is preliminary data.</text>
</comment>
<evidence type="ECO:0000259" key="11">
    <source>
        <dbReference type="Pfam" id="PF18097"/>
    </source>
</evidence>
<dbReference type="InterPro" id="IPR039431">
    <property type="entry name" value="Vta1/CALS_N"/>
</dbReference>
<dbReference type="EMBL" id="JAPWTK010000015">
    <property type="protein sequence ID" value="KAJ8958838.1"/>
    <property type="molecule type" value="Genomic_DNA"/>
</dbReference>
<evidence type="ECO:0000313" key="12">
    <source>
        <dbReference type="EMBL" id="KAJ8958838.1"/>
    </source>
</evidence>
<proteinExistence type="inferred from homology"/>
<evidence type="ECO:0000256" key="5">
    <source>
        <dbReference type="ARBA" id="ARBA00022490"/>
    </source>
</evidence>
<feature type="region of interest" description="Disordered" evidence="9">
    <location>
        <begin position="168"/>
        <end position="228"/>
    </location>
</feature>
<evidence type="ECO:0000256" key="9">
    <source>
        <dbReference type="SAM" id="MobiDB-lite"/>
    </source>
</evidence>
<evidence type="ECO:0000256" key="4">
    <source>
        <dbReference type="ARBA" id="ARBA00022448"/>
    </source>
</evidence>
<evidence type="ECO:0008006" key="14">
    <source>
        <dbReference type="Google" id="ProtNLM"/>
    </source>
</evidence>
<dbReference type="GO" id="GO:0005771">
    <property type="term" value="C:multivesicular body"/>
    <property type="evidence" value="ECO:0007669"/>
    <property type="project" value="TreeGrafter"/>
</dbReference>
<sequence length="282" mass="31387">MYLNLKENNIFVTLRNVCTAFNVLTMVNFPPVPREVKPLAHLLKLAEDHDDRNVVVAYWARMSACLLALRLVPGKKTPETADLIRRLLDWLEETKKANQDNDGITSETTAEALIEEYALRLFEHGDQQDKAEIFNKNTVKTFYTAGMLMDVLEQFGPLPDDIKENANKPMFPNAPPQENFGLPKPDSDNNFAHAPASSPITPVVPREPFAPPSPTAVAPPQPSTTLLPAPASSEQVTINAEQIQKAQKYCKFATSALNYDDVKSAVENLHKALNLLQLGREQ</sequence>
<dbReference type="Proteomes" id="UP001162162">
    <property type="component" value="Unassembled WGS sequence"/>
</dbReference>
<dbReference type="Pfam" id="PF04652">
    <property type="entry name" value="Vta1"/>
    <property type="match status" value="1"/>
</dbReference>
<dbReference type="InterPro" id="IPR044538">
    <property type="entry name" value="Vta1-like"/>
</dbReference>
<evidence type="ECO:0000256" key="7">
    <source>
        <dbReference type="ARBA" id="ARBA00022927"/>
    </source>
</evidence>
<keyword evidence="8" id="KW-0472">Membrane</keyword>
<gene>
    <name evidence="12" type="ORF">NQ318_019600</name>
</gene>
<evidence type="ECO:0000256" key="6">
    <source>
        <dbReference type="ARBA" id="ARBA00022753"/>
    </source>
</evidence>
<dbReference type="InterPro" id="IPR023175">
    <property type="entry name" value="Vta1/CALS_N_sf"/>
</dbReference>
<dbReference type="InterPro" id="IPR041212">
    <property type="entry name" value="Vta1_C"/>
</dbReference>
<keyword evidence="13" id="KW-1185">Reference proteome</keyword>
<dbReference type="AlphaFoldDB" id="A0AAV8Z3U1"/>
<feature type="domain" description="Vta1/callose synthase N-terminal" evidence="10">
    <location>
        <begin position="39"/>
        <end position="165"/>
    </location>
</feature>
<name>A0AAV8Z3U1_9CUCU</name>
<feature type="compositionally biased region" description="Pro residues" evidence="9">
    <location>
        <begin position="208"/>
        <end position="222"/>
    </location>
</feature>
<accession>A0AAV8Z3U1</accession>